<protein>
    <submittedName>
        <fullName evidence="1">Uncharacterized protein</fullName>
    </submittedName>
</protein>
<keyword evidence="2" id="KW-1185">Reference proteome</keyword>
<proteinExistence type="predicted"/>
<sequence length="202" mass="21652">MCSTLLHRGSSAIALQHANVSSPLGAIDDEIRQADPDTPLETITAYSIAFPLRLKLGGTNGPFARDQHPAISSSSSLRCLGDHTAGYLYYAPYCKECGPRQPGLSICPAYTNSVTTKKLELHDGVVMDSRQLCCGSMGGPTEMPFRVPSPKRININAAVVKKHQKPSSWATSPSTTIISGANYHKGAPLRLEALRLVLVGYS</sequence>
<evidence type="ECO:0000313" key="1">
    <source>
        <dbReference type="EMBL" id="OCL08859.1"/>
    </source>
</evidence>
<gene>
    <name evidence="1" type="ORF">AOQ84DRAFT_221450</name>
</gene>
<accession>A0A8E2F1R0</accession>
<dbReference type="Proteomes" id="UP000250140">
    <property type="component" value="Unassembled WGS sequence"/>
</dbReference>
<organism evidence="1 2">
    <name type="scientific">Glonium stellatum</name>
    <dbReference type="NCBI Taxonomy" id="574774"/>
    <lineage>
        <taxon>Eukaryota</taxon>
        <taxon>Fungi</taxon>
        <taxon>Dikarya</taxon>
        <taxon>Ascomycota</taxon>
        <taxon>Pezizomycotina</taxon>
        <taxon>Dothideomycetes</taxon>
        <taxon>Pleosporomycetidae</taxon>
        <taxon>Gloniales</taxon>
        <taxon>Gloniaceae</taxon>
        <taxon>Glonium</taxon>
    </lineage>
</organism>
<dbReference type="AlphaFoldDB" id="A0A8E2F1R0"/>
<evidence type="ECO:0000313" key="2">
    <source>
        <dbReference type="Proteomes" id="UP000250140"/>
    </source>
</evidence>
<reference evidence="1 2" key="1">
    <citation type="journal article" date="2016" name="Nat. Commun.">
        <title>Ectomycorrhizal ecology is imprinted in the genome of the dominant symbiotic fungus Cenococcum geophilum.</title>
        <authorList>
            <consortium name="DOE Joint Genome Institute"/>
            <person name="Peter M."/>
            <person name="Kohler A."/>
            <person name="Ohm R.A."/>
            <person name="Kuo A."/>
            <person name="Krutzmann J."/>
            <person name="Morin E."/>
            <person name="Arend M."/>
            <person name="Barry K.W."/>
            <person name="Binder M."/>
            <person name="Choi C."/>
            <person name="Clum A."/>
            <person name="Copeland A."/>
            <person name="Grisel N."/>
            <person name="Haridas S."/>
            <person name="Kipfer T."/>
            <person name="LaButti K."/>
            <person name="Lindquist E."/>
            <person name="Lipzen A."/>
            <person name="Maire R."/>
            <person name="Meier B."/>
            <person name="Mihaltcheva S."/>
            <person name="Molinier V."/>
            <person name="Murat C."/>
            <person name="Poggeler S."/>
            <person name="Quandt C.A."/>
            <person name="Sperisen C."/>
            <person name="Tritt A."/>
            <person name="Tisserant E."/>
            <person name="Crous P.W."/>
            <person name="Henrissat B."/>
            <person name="Nehls U."/>
            <person name="Egli S."/>
            <person name="Spatafora J.W."/>
            <person name="Grigoriev I.V."/>
            <person name="Martin F.M."/>
        </authorList>
    </citation>
    <scope>NUCLEOTIDE SEQUENCE [LARGE SCALE GENOMIC DNA]</scope>
    <source>
        <strain evidence="1 2">CBS 207.34</strain>
    </source>
</reference>
<name>A0A8E2F1R0_9PEZI</name>
<dbReference type="EMBL" id="KV749573">
    <property type="protein sequence ID" value="OCL08859.1"/>
    <property type="molecule type" value="Genomic_DNA"/>
</dbReference>